<evidence type="ECO:0000256" key="13">
    <source>
        <dbReference type="ARBA" id="ARBA00025393"/>
    </source>
</evidence>
<keyword evidence="9" id="KW-0805">Transcription regulation</keyword>
<sequence>MPRAELRATYASPRNAALSLATPLDLPPSASPSPAEKAAYLGDLRAAAAALQERINGELTAQMEEDKAREASAAGGGGGGSGRGVVAAEAGTDRGEGGKSGSGGGGGGGGGAGGGAKKAAKDVDEDAEEENYGEEVVEDD</sequence>
<evidence type="ECO:0000256" key="12">
    <source>
        <dbReference type="ARBA" id="ARBA00023242"/>
    </source>
</evidence>
<evidence type="ECO:0000256" key="3">
    <source>
        <dbReference type="ARBA" id="ARBA00008529"/>
    </source>
</evidence>
<dbReference type="InterPro" id="IPR014849">
    <property type="entry name" value="EKC/KEOPS_Gon7"/>
</dbReference>
<organism evidence="15 16">
    <name type="scientific">Monosporascus cannonballus</name>
    <dbReference type="NCBI Taxonomy" id="155416"/>
    <lineage>
        <taxon>Eukaryota</taxon>
        <taxon>Fungi</taxon>
        <taxon>Dikarya</taxon>
        <taxon>Ascomycota</taxon>
        <taxon>Pezizomycotina</taxon>
        <taxon>Sordariomycetes</taxon>
        <taxon>Xylariomycetidae</taxon>
        <taxon>Xylariales</taxon>
        <taxon>Xylariales incertae sedis</taxon>
        <taxon>Monosporascus</taxon>
    </lineage>
</organism>
<feature type="region of interest" description="Disordered" evidence="14">
    <location>
        <begin position="60"/>
        <end position="140"/>
    </location>
</feature>
<gene>
    <name evidence="15" type="ORF">DL762_005958</name>
</gene>
<accession>A0ABY0H4C3</accession>
<evidence type="ECO:0000256" key="5">
    <source>
        <dbReference type="ARBA" id="ARBA00019746"/>
    </source>
</evidence>
<keyword evidence="16" id="KW-1185">Reference proteome</keyword>
<evidence type="ECO:0000256" key="6">
    <source>
        <dbReference type="ARBA" id="ARBA00022454"/>
    </source>
</evidence>
<proteinExistence type="inferred from homology"/>
<comment type="function">
    <text evidence="13">Component of the EKC/KEOPS complex that is required for the formation of a threonylcarbamoyl group on adenosine at position 37 (t(6)A37) in tRNAs that read codons beginning with adenine. The complex is probably involved in the transfer of the threonylcarbamoyl moiety of threonylcarbamoyl-AMP (TC-AMP) to the N6 group of A37. GON7 likely plays a supporting role to the catalytic subunit KAE1 in the complex. The EKC/KEOPS complex also promotes both telomere uncapping and telomere elongation. The complex is required for efficient recruitment of transcriptional coactivators.</text>
</comment>
<reference evidence="15 16" key="1">
    <citation type="submission" date="2018-06" db="EMBL/GenBank/DDBJ databases">
        <title>Complete Genomes of Monosporascus.</title>
        <authorList>
            <person name="Robinson A.J."/>
            <person name="Natvig D.O."/>
        </authorList>
    </citation>
    <scope>NUCLEOTIDE SEQUENCE [LARGE SCALE GENOMIC DNA]</scope>
    <source>
        <strain evidence="15 16">CBS 609.92</strain>
    </source>
</reference>
<evidence type="ECO:0000313" key="16">
    <source>
        <dbReference type="Proteomes" id="UP000294003"/>
    </source>
</evidence>
<dbReference type="EMBL" id="QJNS01000179">
    <property type="protein sequence ID" value="RYO83852.1"/>
    <property type="molecule type" value="Genomic_DNA"/>
</dbReference>
<comment type="subunit">
    <text evidence="4">Component of the EKC/KEOPS complex composed of at least BUD32, CGI121, GON7, KAE1 and PCC1; the whole complex dimerizes.</text>
</comment>
<evidence type="ECO:0000256" key="9">
    <source>
        <dbReference type="ARBA" id="ARBA00023015"/>
    </source>
</evidence>
<evidence type="ECO:0000256" key="14">
    <source>
        <dbReference type="SAM" id="MobiDB-lite"/>
    </source>
</evidence>
<keyword evidence="12" id="KW-0539">Nucleus</keyword>
<keyword evidence="8" id="KW-0779">Telomere</keyword>
<comment type="similarity">
    <text evidence="3">Belongs to the GON7 family.</text>
</comment>
<keyword evidence="6" id="KW-0158">Chromosome</keyword>
<name>A0ABY0H4C3_9PEZI</name>
<feature type="compositionally biased region" description="Gly residues" evidence="14">
    <location>
        <begin position="74"/>
        <end position="83"/>
    </location>
</feature>
<evidence type="ECO:0000256" key="1">
    <source>
        <dbReference type="ARBA" id="ARBA00004123"/>
    </source>
</evidence>
<dbReference type="Pfam" id="PF08738">
    <property type="entry name" value="Gon7"/>
    <property type="match status" value="1"/>
</dbReference>
<evidence type="ECO:0000256" key="8">
    <source>
        <dbReference type="ARBA" id="ARBA00022895"/>
    </source>
</evidence>
<comment type="caution">
    <text evidence="15">The sequence shown here is derived from an EMBL/GenBank/DDBJ whole genome shotgun (WGS) entry which is preliminary data.</text>
</comment>
<keyword evidence="10" id="KW-0010">Activator</keyword>
<dbReference type="Proteomes" id="UP000294003">
    <property type="component" value="Unassembled WGS sequence"/>
</dbReference>
<evidence type="ECO:0000256" key="2">
    <source>
        <dbReference type="ARBA" id="ARBA00004574"/>
    </source>
</evidence>
<evidence type="ECO:0000256" key="11">
    <source>
        <dbReference type="ARBA" id="ARBA00023163"/>
    </source>
</evidence>
<comment type="subcellular location">
    <subcellularLocation>
        <location evidence="2">Chromosome</location>
        <location evidence="2">Telomere</location>
    </subcellularLocation>
    <subcellularLocation>
        <location evidence="1">Nucleus</location>
    </subcellularLocation>
</comment>
<evidence type="ECO:0000256" key="4">
    <source>
        <dbReference type="ARBA" id="ARBA00011534"/>
    </source>
</evidence>
<keyword evidence="7" id="KW-0819">tRNA processing</keyword>
<evidence type="ECO:0000313" key="15">
    <source>
        <dbReference type="EMBL" id="RYO83852.1"/>
    </source>
</evidence>
<keyword evidence="11" id="KW-0804">Transcription</keyword>
<protein>
    <recommendedName>
        <fullName evidence="5">EKC/KEOPS complex subunit GON7</fullName>
    </recommendedName>
</protein>
<feature type="compositionally biased region" description="Acidic residues" evidence="14">
    <location>
        <begin position="123"/>
        <end position="140"/>
    </location>
</feature>
<evidence type="ECO:0000256" key="10">
    <source>
        <dbReference type="ARBA" id="ARBA00023159"/>
    </source>
</evidence>
<feature type="compositionally biased region" description="Gly residues" evidence="14">
    <location>
        <begin position="98"/>
        <end position="116"/>
    </location>
</feature>
<evidence type="ECO:0000256" key="7">
    <source>
        <dbReference type="ARBA" id="ARBA00022694"/>
    </source>
</evidence>